<name>A0A7K4UDW4_9SYLV</name>
<evidence type="ECO:0000256" key="4">
    <source>
        <dbReference type="ARBA" id="ARBA00022833"/>
    </source>
</evidence>
<comment type="caution">
    <text evidence="7">The sequence shown here is derived from an EMBL/GenBank/DDBJ whole genome shotgun (WGS) entry which is preliminary data.</text>
</comment>
<sequence>RNAWKDYCTLVTIAKSLPELNKYQPLHVPSVCSTNVESLDEDIGSDSDMTTEPGSSLACYSAPGQRNTVPLKRKLVSEKRHKYPYSGCNKVYGKSSHFKAHYRVHAGSERPFPCKWPSCLKKFCCSYELTQHYRTHTGEKQFTCSLCEKWFMQSDQLTKHAQRHTKFDPTMIKQSKKSSS</sequence>
<keyword evidence="8" id="KW-1185">Reference proteome</keyword>
<dbReference type="OrthoDB" id="6365676at2759"/>
<dbReference type="GO" id="GO:0008270">
    <property type="term" value="F:zinc ion binding"/>
    <property type="evidence" value="ECO:0007669"/>
    <property type="project" value="UniProtKB-KW"/>
</dbReference>
<evidence type="ECO:0000313" key="7">
    <source>
        <dbReference type="EMBL" id="NWR07910.1"/>
    </source>
</evidence>
<keyword evidence="3 5" id="KW-0863">Zinc-finger</keyword>
<gene>
    <name evidence="7" type="primary">Klf9_0</name>
    <name evidence="7" type="ORF">SINWEB_R06118</name>
</gene>
<feature type="domain" description="C2H2-type" evidence="6">
    <location>
        <begin position="83"/>
        <end position="110"/>
    </location>
</feature>
<dbReference type="FunFam" id="3.30.160.60:FF:000007">
    <property type="entry name" value="Basic krueppel-like factor 3"/>
    <property type="match status" value="1"/>
</dbReference>
<dbReference type="SUPFAM" id="SSF57667">
    <property type="entry name" value="beta-beta-alpha zinc fingers"/>
    <property type="match status" value="1"/>
</dbReference>
<feature type="non-terminal residue" evidence="7">
    <location>
        <position position="1"/>
    </location>
</feature>
<keyword evidence="4" id="KW-0862">Zinc</keyword>
<keyword evidence="1" id="KW-0479">Metal-binding</keyword>
<feature type="domain" description="C2H2-type" evidence="6">
    <location>
        <begin position="142"/>
        <end position="169"/>
    </location>
</feature>
<evidence type="ECO:0000313" key="8">
    <source>
        <dbReference type="Proteomes" id="UP000580691"/>
    </source>
</evidence>
<evidence type="ECO:0000256" key="1">
    <source>
        <dbReference type="ARBA" id="ARBA00022723"/>
    </source>
</evidence>
<dbReference type="AlphaFoldDB" id="A0A7K4UDW4"/>
<keyword evidence="2" id="KW-0677">Repeat</keyword>
<reference evidence="7 8" key="1">
    <citation type="submission" date="2019-09" db="EMBL/GenBank/DDBJ databases">
        <title>Bird 10,000 Genomes (B10K) Project - Family phase.</title>
        <authorList>
            <person name="Zhang G."/>
        </authorList>
    </citation>
    <scope>NUCLEOTIDE SEQUENCE [LARGE SCALE GENOMIC DNA]</scope>
    <source>
        <strain evidence="7">B10K-DU-002-08</strain>
        <tissue evidence="7">Muscle</tissue>
    </source>
</reference>
<dbReference type="SMART" id="SM00355">
    <property type="entry name" value="ZnF_C2H2"/>
    <property type="match status" value="3"/>
</dbReference>
<organism evidence="7 8">
    <name type="scientific">Sinosuthora webbiana</name>
    <dbReference type="NCBI Taxonomy" id="337173"/>
    <lineage>
        <taxon>Eukaryota</taxon>
        <taxon>Metazoa</taxon>
        <taxon>Chordata</taxon>
        <taxon>Craniata</taxon>
        <taxon>Vertebrata</taxon>
        <taxon>Euteleostomi</taxon>
        <taxon>Archelosauria</taxon>
        <taxon>Archosauria</taxon>
        <taxon>Dinosauria</taxon>
        <taxon>Saurischia</taxon>
        <taxon>Theropoda</taxon>
        <taxon>Coelurosauria</taxon>
        <taxon>Aves</taxon>
        <taxon>Neognathae</taxon>
        <taxon>Neoaves</taxon>
        <taxon>Telluraves</taxon>
        <taxon>Australaves</taxon>
        <taxon>Passeriformes</taxon>
        <taxon>Sylvioidea</taxon>
        <taxon>Sylviidae</taxon>
        <taxon>Sinosuthora</taxon>
    </lineage>
</organism>
<protein>
    <submittedName>
        <fullName evidence="7">KLF9 factor</fullName>
    </submittedName>
</protein>
<dbReference type="GO" id="GO:0000981">
    <property type="term" value="F:DNA-binding transcription factor activity, RNA polymerase II-specific"/>
    <property type="evidence" value="ECO:0007669"/>
    <property type="project" value="TreeGrafter"/>
</dbReference>
<dbReference type="GO" id="GO:0000978">
    <property type="term" value="F:RNA polymerase II cis-regulatory region sequence-specific DNA binding"/>
    <property type="evidence" value="ECO:0007669"/>
    <property type="project" value="TreeGrafter"/>
</dbReference>
<feature type="non-terminal residue" evidence="7">
    <location>
        <position position="180"/>
    </location>
</feature>
<dbReference type="Proteomes" id="UP000580691">
    <property type="component" value="Unassembled WGS sequence"/>
</dbReference>
<feature type="domain" description="C2H2-type" evidence="6">
    <location>
        <begin position="112"/>
        <end position="141"/>
    </location>
</feature>
<dbReference type="PANTHER" id="PTHR23235">
    <property type="entry name" value="KRUEPPEL-LIKE TRANSCRIPTION FACTOR"/>
    <property type="match status" value="1"/>
</dbReference>
<evidence type="ECO:0000259" key="6">
    <source>
        <dbReference type="PROSITE" id="PS50157"/>
    </source>
</evidence>
<dbReference type="PANTHER" id="PTHR23235:SF132">
    <property type="entry name" value="KRUEPPEL-LIKE FACTOR 9"/>
    <property type="match status" value="1"/>
</dbReference>
<accession>A0A7K4UDW4</accession>
<evidence type="ECO:0000256" key="5">
    <source>
        <dbReference type="PROSITE-ProRule" id="PRU00042"/>
    </source>
</evidence>
<dbReference type="EMBL" id="VXBN01011721">
    <property type="protein sequence ID" value="NWR07910.1"/>
    <property type="molecule type" value="Genomic_DNA"/>
</dbReference>
<dbReference type="InterPro" id="IPR036236">
    <property type="entry name" value="Znf_C2H2_sf"/>
</dbReference>
<proteinExistence type="predicted"/>
<evidence type="ECO:0000256" key="3">
    <source>
        <dbReference type="ARBA" id="ARBA00022771"/>
    </source>
</evidence>
<evidence type="ECO:0000256" key="2">
    <source>
        <dbReference type="ARBA" id="ARBA00022737"/>
    </source>
</evidence>
<dbReference type="PROSITE" id="PS50157">
    <property type="entry name" value="ZINC_FINGER_C2H2_2"/>
    <property type="match status" value="3"/>
</dbReference>
<dbReference type="Gene3D" id="3.30.160.60">
    <property type="entry name" value="Classic Zinc Finger"/>
    <property type="match status" value="3"/>
</dbReference>
<dbReference type="Pfam" id="PF00096">
    <property type="entry name" value="zf-C2H2"/>
    <property type="match status" value="2"/>
</dbReference>
<dbReference type="PROSITE" id="PS00028">
    <property type="entry name" value="ZINC_FINGER_C2H2_1"/>
    <property type="match status" value="2"/>
</dbReference>
<dbReference type="InterPro" id="IPR013087">
    <property type="entry name" value="Znf_C2H2_type"/>
</dbReference>